<keyword evidence="2" id="KW-1185">Reference proteome</keyword>
<dbReference type="InterPro" id="IPR029069">
    <property type="entry name" value="HotDog_dom_sf"/>
</dbReference>
<dbReference type="EMBL" id="JBHSEL010000023">
    <property type="protein sequence ID" value="MFC4624027.1"/>
    <property type="molecule type" value="Genomic_DNA"/>
</dbReference>
<accession>A0ABV9H2Z8</accession>
<proteinExistence type="predicted"/>
<protein>
    <submittedName>
        <fullName evidence="1">Acyl-CoA thioesterase</fullName>
        <ecNumber evidence="1">3.1.2.-</ecNumber>
    </submittedName>
</protein>
<sequence>MSNVTKAQVFSCLTHVRPEWIDINGHMNMSYYVLIFDTHGHEMLQAYGFGDNYVKQRRLGLFIVRAEIDYRREVLVNDRLRLTMQVTGFDRKRLWFEMDMYHAEKNYHAASIKQLALHVNLETRRVTEFPDDIYANLKENLPELEKEGWIQQKPRL</sequence>
<reference evidence="2" key="1">
    <citation type="journal article" date="2019" name="Int. J. Syst. Evol. Microbiol.">
        <title>The Global Catalogue of Microorganisms (GCM) 10K type strain sequencing project: providing services to taxonomists for standard genome sequencing and annotation.</title>
        <authorList>
            <consortium name="The Broad Institute Genomics Platform"/>
            <consortium name="The Broad Institute Genome Sequencing Center for Infectious Disease"/>
            <person name="Wu L."/>
            <person name="Ma J."/>
        </authorList>
    </citation>
    <scope>NUCLEOTIDE SEQUENCE [LARGE SCALE GENOMIC DNA]</scope>
    <source>
        <strain evidence="2">CGMCC 1.15731</strain>
    </source>
</reference>
<dbReference type="CDD" id="cd00586">
    <property type="entry name" value="4HBT"/>
    <property type="match status" value="1"/>
</dbReference>
<dbReference type="GO" id="GO:0016787">
    <property type="term" value="F:hydrolase activity"/>
    <property type="evidence" value="ECO:0007669"/>
    <property type="project" value="UniProtKB-KW"/>
</dbReference>
<dbReference type="PANTHER" id="PTHR31793:SF2">
    <property type="entry name" value="BLR1345 PROTEIN"/>
    <property type="match status" value="1"/>
</dbReference>
<keyword evidence="1" id="KW-0378">Hydrolase</keyword>
<dbReference type="RefSeq" id="WP_374831543.1">
    <property type="nucleotide sequence ID" value="NZ_JBHEEZ010000009.1"/>
</dbReference>
<dbReference type="PANTHER" id="PTHR31793">
    <property type="entry name" value="4-HYDROXYBENZOYL-COA THIOESTERASE FAMILY MEMBER"/>
    <property type="match status" value="1"/>
</dbReference>
<comment type="caution">
    <text evidence="1">The sequence shown here is derived from an EMBL/GenBank/DDBJ whole genome shotgun (WGS) entry which is preliminary data.</text>
</comment>
<gene>
    <name evidence="1" type="ORF">ACFO1V_02085</name>
</gene>
<organism evidence="1 2">
    <name type="scientific">Daeguia caeni</name>
    <dbReference type="NCBI Taxonomy" id="439612"/>
    <lineage>
        <taxon>Bacteria</taxon>
        <taxon>Pseudomonadati</taxon>
        <taxon>Pseudomonadota</taxon>
        <taxon>Alphaproteobacteria</taxon>
        <taxon>Hyphomicrobiales</taxon>
        <taxon>Brucellaceae</taxon>
        <taxon>Daeguia</taxon>
    </lineage>
</organism>
<dbReference type="Pfam" id="PF13279">
    <property type="entry name" value="4HBT_2"/>
    <property type="match status" value="1"/>
</dbReference>
<dbReference type="EC" id="3.1.2.-" evidence="1"/>
<evidence type="ECO:0000313" key="2">
    <source>
        <dbReference type="Proteomes" id="UP001596042"/>
    </source>
</evidence>
<evidence type="ECO:0000313" key="1">
    <source>
        <dbReference type="EMBL" id="MFC4624027.1"/>
    </source>
</evidence>
<dbReference type="Gene3D" id="3.10.129.10">
    <property type="entry name" value="Hotdog Thioesterase"/>
    <property type="match status" value="1"/>
</dbReference>
<name>A0ABV9H2Z8_9HYPH</name>
<dbReference type="InterPro" id="IPR050563">
    <property type="entry name" value="4-hydroxybenzoyl-CoA_TE"/>
</dbReference>
<dbReference type="SUPFAM" id="SSF54637">
    <property type="entry name" value="Thioesterase/thiol ester dehydrase-isomerase"/>
    <property type="match status" value="1"/>
</dbReference>
<dbReference type="Proteomes" id="UP001596042">
    <property type="component" value="Unassembled WGS sequence"/>
</dbReference>